<feature type="region of interest" description="Disordered" evidence="1">
    <location>
        <begin position="119"/>
        <end position="202"/>
    </location>
</feature>
<dbReference type="OMA" id="CYLCAQN"/>
<feature type="compositionally biased region" description="Polar residues" evidence="1">
    <location>
        <begin position="1"/>
        <end position="13"/>
    </location>
</feature>
<keyword evidence="3" id="KW-0347">Helicase</keyword>
<dbReference type="GeneID" id="105680309"/>
<accession>A0A6P6F7I8</accession>
<dbReference type="RefSeq" id="XP_024221232.1">
    <property type="nucleotide sequence ID" value="XM_024365464.2"/>
</dbReference>
<name>A0A6P6F7I8_BOMIM</name>
<evidence type="ECO:0000256" key="1">
    <source>
        <dbReference type="SAM" id="MobiDB-lite"/>
    </source>
</evidence>
<feature type="compositionally biased region" description="Basic and acidic residues" evidence="1">
    <location>
        <begin position="131"/>
        <end position="177"/>
    </location>
</feature>
<keyword evidence="2" id="KW-1185">Reference proteome</keyword>
<evidence type="ECO:0000313" key="3">
    <source>
        <dbReference type="RefSeq" id="XP_024221232.1"/>
    </source>
</evidence>
<dbReference type="Proteomes" id="UP000515180">
    <property type="component" value="Unplaced"/>
</dbReference>
<dbReference type="OrthoDB" id="7610835at2759"/>
<feature type="compositionally biased region" description="Polar residues" evidence="1">
    <location>
        <begin position="26"/>
        <end position="49"/>
    </location>
</feature>
<feature type="compositionally biased region" description="Polar residues" evidence="1">
    <location>
        <begin position="68"/>
        <end position="77"/>
    </location>
</feature>
<organism evidence="2 3">
    <name type="scientific">Bombus impatiens</name>
    <name type="common">Bumblebee</name>
    <dbReference type="NCBI Taxonomy" id="132113"/>
    <lineage>
        <taxon>Eukaryota</taxon>
        <taxon>Metazoa</taxon>
        <taxon>Ecdysozoa</taxon>
        <taxon>Arthropoda</taxon>
        <taxon>Hexapoda</taxon>
        <taxon>Insecta</taxon>
        <taxon>Pterygota</taxon>
        <taxon>Neoptera</taxon>
        <taxon>Endopterygota</taxon>
        <taxon>Hymenoptera</taxon>
        <taxon>Apocrita</taxon>
        <taxon>Aculeata</taxon>
        <taxon>Apoidea</taxon>
        <taxon>Anthophila</taxon>
        <taxon>Apidae</taxon>
        <taxon>Bombus</taxon>
        <taxon>Pyrobombus</taxon>
    </lineage>
</organism>
<reference evidence="3" key="1">
    <citation type="submission" date="2025-08" db="UniProtKB">
        <authorList>
            <consortium name="RefSeq"/>
        </authorList>
    </citation>
    <scope>IDENTIFICATION</scope>
</reference>
<feature type="region of interest" description="Disordered" evidence="1">
    <location>
        <begin position="1"/>
        <end position="83"/>
    </location>
</feature>
<keyword evidence="3" id="KW-0547">Nucleotide-binding</keyword>
<dbReference type="GO" id="GO:0004386">
    <property type="term" value="F:helicase activity"/>
    <property type="evidence" value="ECO:0007669"/>
    <property type="project" value="UniProtKB-KW"/>
</dbReference>
<evidence type="ECO:0000313" key="2">
    <source>
        <dbReference type="Proteomes" id="UP000515180"/>
    </source>
</evidence>
<keyword evidence="3" id="KW-0067">ATP-binding</keyword>
<gene>
    <name evidence="3" type="primary">LOC105680309</name>
</gene>
<keyword evidence="3" id="KW-0378">Hydrolase</keyword>
<feature type="compositionally biased region" description="Basic residues" evidence="1">
    <location>
        <begin position="178"/>
        <end position="187"/>
    </location>
</feature>
<dbReference type="AlphaFoldDB" id="A0A6P6F7I8"/>
<feature type="compositionally biased region" description="Basic residues" evidence="1">
    <location>
        <begin position="119"/>
        <end position="130"/>
    </location>
</feature>
<dbReference type="KEGG" id="bim:105680309"/>
<proteinExistence type="predicted"/>
<protein>
    <submittedName>
        <fullName evidence="3">Probable ATP-dependent RNA helicase DDX46</fullName>
    </submittedName>
</protein>
<sequence>MSEIQFANINQYPKYNRRNNEERNGSKPTQSVARNSSEYSSTQPVSERGSNSRKIRGKERREERGRENVQTANSTANKRPDNVAKRIYQWCSQCCGKKKAKIVRARKSKSNFFKRLKEKCKKRKKKKKKTTFSEERSVSPIRYEERRVSPVQHEDTVRETSRKEQDEGFDESKGAKEIRKRKKKKKKDVSEPPVRIFQTDQQEEKVIDDRASELGIDFTKSCCYLCAQNTMAIAAAMSKIGKFHMSIQASTKETLTSDKSCSPTMHVRTVQSSVKVKMRDMGTLHPDKKKRKRSRPKLKLNKKLNILPRLKFLAYPKVRTVACGTDKSTKHNNMPQCRTNRGANCVTDANLT</sequence>